<feature type="region of interest" description="Disordered" evidence="2">
    <location>
        <begin position="40"/>
        <end position="70"/>
    </location>
</feature>
<comment type="similarity">
    <text evidence="1">Belongs to the LytR/CpsA/Psr (LCP) family.</text>
</comment>
<evidence type="ECO:0000313" key="4">
    <source>
        <dbReference type="EMBL" id="ACM06534.1"/>
    </source>
</evidence>
<protein>
    <submittedName>
        <fullName evidence="4">Cell envelope-related transcriptional attenuator</fullName>
    </submittedName>
</protein>
<dbReference type="NCBIfam" id="TIGR00350">
    <property type="entry name" value="lytR_cpsA_psr"/>
    <property type="match status" value="1"/>
</dbReference>
<reference evidence="4 5" key="1">
    <citation type="journal article" date="2009" name="PLoS ONE">
        <title>Complete genome sequence of the aerobic CO-oxidizing thermophile Thermomicrobium roseum.</title>
        <authorList>
            <person name="Wu D."/>
            <person name="Raymond J."/>
            <person name="Wu M."/>
            <person name="Chatterji S."/>
            <person name="Ren Q."/>
            <person name="Graham J.E."/>
            <person name="Bryant D.A."/>
            <person name="Robb F."/>
            <person name="Colman A."/>
            <person name="Tallon L.J."/>
            <person name="Badger J.H."/>
            <person name="Madupu R."/>
            <person name="Ward N.L."/>
            <person name="Eisen J.A."/>
        </authorList>
    </citation>
    <scope>NUCLEOTIDE SEQUENCE [LARGE SCALE GENOMIC DNA]</scope>
    <source>
        <strain evidence="5">ATCC 27502 / DSM 5159 / P-2</strain>
        <plasmid evidence="4">unnamed</plasmid>
    </source>
</reference>
<accession>B9L392</accession>
<evidence type="ECO:0000256" key="1">
    <source>
        <dbReference type="ARBA" id="ARBA00006068"/>
    </source>
</evidence>
<geneLocation type="plasmid" evidence="5">
    <name>Tros</name>
</geneLocation>
<evidence type="ECO:0000313" key="5">
    <source>
        <dbReference type="Proteomes" id="UP000000447"/>
    </source>
</evidence>
<keyword evidence="4" id="KW-0614">Plasmid</keyword>
<gene>
    <name evidence="4" type="ordered locus">trd_A0256</name>
</gene>
<dbReference type="eggNOG" id="COG1316">
    <property type="taxonomic scope" value="Bacteria"/>
</dbReference>
<dbReference type="KEGG" id="tro:trd_A0256"/>
<feature type="domain" description="Cell envelope-related transcriptional attenuator" evidence="3">
    <location>
        <begin position="100"/>
        <end position="254"/>
    </location>
</feature>
<dbReference type="Pfam" id="PF03816">
    <property type="entry name" value="LytR_cpsA_psr"/>
    <property type="match status" value="1"/>
</dbReference>
<dbReference type="HOGENOM" id="CLU_016455_12_0_0"/>
<proteinExistence type="inferred from homology"/>
<dbReference type="InterPro" id="IPR050922">
    <property type="entry name" value="LytR/CpsA/Psr_CW_biosynth"/>
</dbReference>
<dbReference type="Proteomes" id="UP000000447">
    <property type="component" value="Plasmid unnamed"/>
</dbReference>
<name>B9L392_THERP</name>
<dbReference type="PANTHER" id="PTHR33392">
    <property type="entry name" value="POLYISOPRENYL-TEICHOIC ACID--PEPTIDOGLYCAN TEICHOIC ACID TRANSFERASE TAGU"/>
    <property type="match status" value="1"/>
</dbReference>
<organism evidence="4 5">
    <name type="scientific">Thermomicrobium roseum (strain ATCC 27502 / DSM 5159 / P-2)</name>
    <dbReference type="NCBI Taxonomy" id="309801"/>
    <lineage>
        <taxon>Bacteria</taxon>
        <taxon>Pseudomonadati</taxon>
        <taxon>Thermomicrobiota</taxon>
        <taxon>Thermomicrobia</taxon>
        <taxon>Thermomicrobiales</taxon>
        <taxon>Thermomicrobiaceae</taxon>
        <taxon>Thermomicrobium</taxon>
    </lineage>
</organism>
<evidence type="ECO:0000256" key="2">
    <source>
        <dbReference type="SAM" id="MobiDB-lite"/>
    </source>
</evidence>
<dbReference type="InterPro" id="IPR004474">
    <property type="entry name" value="LytR_CpsA_psr"/>
</dbReference>
<keyword evidence="5" id="KW-1185">Reference proteome</keyword>
<sequence>MTLIAGMLAAGGWVAWYVVQLGSAANEAYHDIFVTPAPRPSAPVTSAPRPSVPPTTIRSSTPTATPTEFPEWRGSEPVTVLLVGIDTTPERAGAGSLPLADAIILAQLDPVGKRAVMLSIPRDLLVEIPGIGWDRINAAYAAGEASGSSGPALLVAAIERNFAVHVDGFAEVDFAGFVRIVDLLGGIVVDVPAPIKDDMFPGPNFSYQRLSFAPGLQWMDGSRTLAYVRTRHDDNDLARGLRQQQVLRALPERALRLDALRRAPQLLAALGDAVRTDLTPQQVLGLARLALELDASRITSASLAGMVQDATLPRGAAVLVGHWPAIRSEVARLFGPPKTSSVR</sequence>
<evidence type="ECO:0000259" key="3">
    <source>
        <dbReference type="Pfam" id="PF03816"/>
    </source>
</evidence>
<dbReference type="EMBL" id="CP001276">
    <property type="protein sequence ID" value="ACM06534.1"/>
    <property type="molecule type" value="Genomic_DNA"/>
</dbReference>
<feature type="compositionally biased region" description="Polar residues" evidence="2">
    <location>
        <begin position="54"/>
        <end position="66"/>
    </location>
</feature>
<dbReference type="Gene3D" id="3.40.630.190">
    <property type="entry name" value="LCP protein"/>
    <property type="match status" value="1"/>
</dbReference>
<dbReference type="PANTHER" id="PTHR33392:SF6">
    <property type="entry name" value="POLYISOPRENYL-TEICHOIC ACID--PEPTIDOGLYCAN TEICHOIC ACID TRANSFERASE TAGU"/>
    <property type="match status" value="1"/>
</dbReference>
<dbReference type="AlphaFoldDB" id="B9L392"/>